<comment type="caution">
    <text evidence="1">The sequence shown here is derived from an EMBL/GenBank/DDBJ whole genome shotgun (WGS) entry which is preliminary data.</text>
</comment>
<accession>A0ABQ6PU83</accession>
<name>A0ABQ6PU83_9BACT</name>
<sequence>MRTVYDLRSPYWNRSKLLSKISEVDLQQKTRQ</sequence>
<dbReference type="EMBL" id="BTPD01000020">
    <property type="protein sequence ID" value="GMQ31509.1"/>
    <property type="molecule type" value="Genomic_DNA"/>
</dbReference>
<gene>
    <name evidence="1" type="ORF">Aconfl_41540</name>
</gene>
<dbReference type="Proteomes" id="UP001338309">
    <property type="component" value="Unassembled WGS sequence"/>
</dbReference>
<keyword evidence="2" id="KW-1185">Reference proteome</keyword>
<organism evidence="1 2">
    <name type="scientific">Algoriphagus confluentis</name>
    <dbReference type="NCBI Taxonomy" id="1697556"/>
    <lineage>
        <taxon>Bacteria</taxon>
        <taxon>Pseudomonadati</taxon>
        <taxon>Bacteroidota</taxon>
        <taxon>Cytophagia</taxon>
        <taxon>Cytophagales</taxon>
        <taxon>Cyclobacteriaceae</taxon>
        <taxon>Algoriphagus</taxon>
    </lineage>
</organism>
<evidence type="ECO:0000313" key="2">
    <source>
        <dbReference type="Proteomes" id="UP001338309"/>
    </source>
</evidence>
<reference evidence="1 2" key="1">
    <citation type="submission" date="2023-08" db="EMBL/GenBank/DDBJ databases">
        <title>Draft genome sequence of Algoriphagus confluentis.</title>
        <authorList>
            <person name="Takatani N."/>
            <person name="Hosokawa M."/>
            <person name="Sawabe T."/>
        </authorList>
    </citation>
    <scope>NUCLEOTIDE SEQUENCE [LARGE SCALE GENOMIC DNA]</scope>
    <source>
        <strain evidence="1 2">NBRC 111222</strain>
    </source>
</reference>
<proteinExistence type="predicted"/>
<protein>
    <submittedName>
        <fullName evidence="1">Uncharacterized protein</fullName>
    </submittedName>
</protein>
<evidence type="ECO:0000313" key="1">
    <source>
        <dbReference type="EMBL" id="GMQ31509.1"/>
    </source>
</evidence>